<dbReference type="Proteomes" id="UP000255425">
    <property type="component" value="Unassembled WGS sequence"/>
</dbReference>
<name>A0A380H5L2_9STAP</name>
<accession>A0A380H5L2</accession>
<protein>
    <submittedName>
        <fullName evidence="1">Oxidoreductase</fullName>
    </submittedName>
</protein>
<dbReference type="AlphaFoldDB" id="A0A380H5L2"/>
<evidence type="ECO:0000313" key="1">
    <source>
        <dbReference type="EMBL" id="SUM71707.1"/>
    </source>
</evidence>
<reference evidence="1 2" key="1">
    <citation type="submission" date="2018-06" db="EMBL/GenBank/DDBJ databases">
        <authorList>
            <consortium name="Pathogen Informatics"/>
            <person name="Doyle S."/>
        </authorList>
    </citation>
    <scope>NUCLEOTIDE SEQUENCE [LARGE SCALE GENOMIC DNA]</scope>
    <source>
        <strain evidence="1 2">NCTC11807</strain>
    </source>
</reference>
<dbReference type="EMBL" id="UHDZ01000001">
    <property type="protein sequence ID" value="SUM71707.1"/>
    <property type="molecule type" value="Genomic_DNA"/>
</dbReference>
<gene>
    <name evidence="1" type="ORF">NCTC11807_01532</name>
</gene>
<evidence type="ECO:0000313" key="2">
    <source>
        <dbReference type="Proteomes" id="UP000255425"/>
    </source>
</evidence>
<keyword evidence="2" id="KW-1185">Reference proteome</keyword>
<organism evidence="1 2">
    <name type="scientific">Staphylococcus saccharolyticus</name>
    <dbReference type="NCBI Taxonomy" id="33028"/>
    <lineage>
        <taxon>Bacteria</taxon>
        <taxon>Bacillati</taxon>
        <taxon>Bacillota</taxon>
        <taxon>Bacilli</taxon>
        <taxon>Bacillales</taxon>
        <taxon>Staphylococcaceae</taxon>
        <taxon>Staphylococcus</taxon>
    </lineage>
</organism>
<proteinExistence type="predicted"/>
<sequence length="68" mass="8269">MIQPEQLAQQIVEGILKHKIEINQPQWMYHMLKFYQLVPRTLERLLPRLFRNKSLVILNNLRLIVFIT</sequence>